<keyword evidence="3 7" id="KW-0378">Hydrolase</keyword>
<dbReference type="PROSITE" id="PS00149">
    <property type="entry name" value="SULFATASE_2"/>
    <property type="match status" value="1"/>
</dbReference>
<feature type="signal peptide" evidence="5">
    <location>
        <begin position="1"/>
        <end position="19"/>
    </location>
</feature>
<dbReference type="PANTHER" id="PTHR42693">
    <property type="entry name" value="ARYLSULFATASE FAMILY MEMBER"/>
    <property type="match status" value="1"/>
</dbReference>
<keyword evidence="2" id="KW-0479">Metal-binding</keyword>
<dbReference type="Proteomes" id="UP000245468">
    <property type="component" value="Chromosome"/>
</dbReference>
<sequence length="488" mass="55979">MKKQLFLIFSLLGCFSLSAQSKKPNILYILVDQWRAQSIGYAGDQVVKTPHLDQLEKESLNLRKTVSGMPVCSPHRASLITGQYPLTHGVFMNDVLLDSNSTTIAKTYKQEGYQTAYIGKWHMDGHGRSSYIPVSRRQGFDYWKALECTHDYNHSEYYSGDSPVKKTWESYDAIAQSEDVVKYLKAQSKSSQPFMLFISIGSPHDPYQTAPEKYRNMYENVEIKLRDNVPLENREKAIKDARGYYAHMTAIDDCVGQMWQALKDQGLDENTILVFSSDHGDLLGSHGAWNKQQPYEESIRVPFLLHYPKVFGKKGKKLDVLLNTPDIMPTLLGLTRMKVPKTVEGRDFSSILTGKKKDDVSYTLISCVQPFGQWPRAKGGREYRGLVSNRYTYVKDLQGPWLLFDNKNDPFQLTNLVNQTKVREVQSQMEKALQSELKMRKDEFKSGLSYVKQWNYLIDETETVPYQKVNYQGIPIKDLSTGYPQNTK</sequence>
<protein>
    <submittedName>
        <fullName evidence="7">Cerebroside-sulfatase</fullName>
        <ecNumber evidence="7">3.1.6.8</ecNumber>
    </submittedName>
</protein>
<organism evidence="7 8">
    <name type="scientific">Aquirufa nivalisilvae</name>
    <dbReference type="NCBI Taxonomy" id="2516557"/>
    <lineage>
        <taxon>Bacteria</taxon>
        <taxon>Pseudomonadati</taxon>
        <taxon>Bacteroidota</taxon>
        <taxon>Cytophagia</taxon>
        <taxon>Cytophagales</taxon>
        <taxon>Flectobacillaceae</taxon>
        <taxon>Aquirufa</taxon>
    </lineage>
</organism>
<evidence type="ECO:0000256" key="3">
    <source>
        <dbReference type="ARBA" id="ARBA00022801"/>
    </source>
</evidence>
<dbReference type="InterPro" id="IPR017850">
    <property type="entry name" value="Alkaline_phosphatase_core_sf"/>
</dbReference>
<dbReference type="SUPFAM" id="SSF53649">
    <property type="entry name" value="Alkaline phosphatase-like"/>
    <property type="match status" value="1"/>
</dbReference>
<dbReference type="RefSeq" id="WP_109321848.1">
    <property type="nucleotide sequence ID" value="NZ_CP029346.1"/>
</dbReference>
<dbReference type="InterPro" id="IPR050738">
    <property type="entry name" value="Sulfatase"/>
</dbReference>
<evidence type="ECO:0000259" key="6">
    <source>
        <dbReference type="Pfam" id="PF00884"/>
    </source>
</evidence>
<name>A0A2S2DRZ0_9BACT</name>
<feature type="chain" id="PRO_5015726592" evidence="5">
    <location>
        <begin position="20"/>
        <end position="488"/>
    </location>
</feature>
<dbReference type="GO" id="GO:0046872">
    <property type="term" value="F:metal ion binding"/>
    <property type="evidence" value="ECO:0007669"/>
    <property type="project" value="UniProtKB-KW"/>
</dbReference>
<evidence type="ECO:0000313" key="7">
    <source>
        <dbReference type="EMBL" id="AWL08072.1"/>
    </source>
</evidence>
<evidence type="ECO:0000313" key="8">
    <source>
        <dbReference type="Proteomes" id="UP000245468"/>
    </source>
</evidence>
<comment type="similarity">
    <text evidence="1">Belongs to the sulfatase family.</text>
</comment>
<dbReference type="CDD" id="cd16034">
    <property type="entry name" value="sulfatase_like"/>
    <property type="match status" value="1"/>
</dbReference>
<dbReference type="EMBL" id="CP029346">
    <property type="protein sequence ID" value="AWL08072.1"/>
    <property type="molecule type" value="Genomic_DNA"/>
</dbReference>
<evidence type="ECO:0000256" key="2">
    <source>
        <dbReference type="ARBA" id="ARBA00022723"/>
    </source>
</evidence>
<dbReference type="Pfam" id="PF00884">
    <property type="entry name" value="Sulfatase"/>
    <property type="match status" value="1"/>
</dbReference>
<gene>
    <name evidence="7" type="primary">arsA</name>
    <name evidence="7" type="ORF">HME7025_00189</name>
</gene>
<dbReference type="Gene3D" id="3.40.720.10">
    <property type="entry name" value="Alkaline Phosphatase, subunit A"/>
    <property type="match status" value="1"/>
</dbReference>
<dbReference type="AlphaFoldDB" id="A0A2S2DRZ0"/>
<dbReference type="KEGG" id="psez:HME7025_00189"/>
<proteinExistence type="inferred from homology"/>
<evidence type="ECO:0000256" key="4">
    <source>
        <dbReference type="ARBA" id="ARBA00022837"/>
    </source>
</evidence>
<accession>A0A2S2DRZ0</accession>
<dbReference type="EC" id="3.1.6.8" evidence="7"/>
<evidence type="ECO:0000256" key="1">
    <source>
        <dbReference type="ARBA" id="ARBA00008779"/>
    </source>
</evidence>
<feature type="domain" description="Sulfatase N-terminal" evidence="6">
    <location>
        <begin position="24"/>
        <end position="335"/>
    </location>
</feature>
<dbReference type="GO" id="GO:0004065">
    <property type="term" value="F:arylsulfatase activity"/>
    <property type="evidence" value="ECO:0007669"/>
    <property type="project" value="TreeGrafter"/>
</dbReference>
<reference evidence="8" key="1">
    <citation type="submission" date="2018-05" db="EMBL/GenBank/DDBJ databases">
        <title>Pseudarcicella sp. HME7025 Genome sequencing and assembly.</title>
        <authorList>
            <person name="Kim H."/>
            <person name="Kang H."/>
            <person name="Joh K."/>
        </authorList>
    </citation>
    <scope>NUCLEOTIDE SEQUENCE [LARGE SCALE GENOMIC DNA]</scope>
    <source>
        <strain evidence="8">HME7025</strain>
    </source>
</reference>
<dbReference type="OrthoDB" id="9789742at2"/>
<dbReference type="PANTHER" id="PTHR42693:SF53">
    <property type="entry name" value="ENDO-4-O-SULFATASE"/>
    <property type="match status" value="1"/>
</dbReference>
<dbReference type="InterPro" id="IPR024607">
    <property type="entry name" value="Sulfatase_CS"/>
</dbReference>
<keyword evidence="4" id="KW-0106">Calcium</keyword>
<keyword evidence="8" id="KW-1185">Reference proteome</keyword>
<dbReference type="Gene3D" id="3.30.1120.10">
    <property type="match status" value="1"/>
</dbReference>
<dbReference type="InterPro" id="IPR000917">
    <property type="entry name" value="Sulfatase_N"/>
</dbReference>
<evidence type="ECO:0000256" key="5">
    <source>
        <dbReference type="SAM" id="SignalP"/>
    </source>
</evidence>
<keyword evidence="5" id="KW-0732">Signal</keyword>
<dbReference type="GO" id="GO:0004098">
    <property type="term" value="F:cerebroside-sulfatase activity"/>
    <property type="evidence" value="ECO:0007669"/>
    <property type="project" value="UniProtKB-EC"/>
</dbReference>